<dbReference type="RefSeq" id="WP_090869094.1">
    <property type="nucleotide sequence ID" value="NZ_FOHE01000007.1"/>
</dbReference>
<dbReference type="Pfam" id="PF18705">
    <property type="entry name" value="DUF5643"/>
    <property type="match status" value="1"/>
</dbReference>
<evidence type="ECO:0000313" key="5">
    <source>
        <dbReference type="Proteomes" id="UP000198618"/>
    </source>
</evidence>
<gene>
    <name evidence="4" type="ORF">SAMN05216389_10742</name>
</gene>
<feature type="domain" description="DUF5643" evidence="3">
    <location>
        <begin position="223"/>
        <end position="330"/>
    </location>
</feature>
<dbReference type="AlphaFoldDB" id="A0A1I0CRI9"/>
<evidence type="ECO:0000259" key="3">
    <source>
        <dbReference type="Pfam" id="PF18705"/>
    </source>
</evidence>
<name>A0A1I0CRI9_9BACI</name>
<dbReference type="InterPro" id="IPR025436">
    <property type="entry name" value="DUF4179"/>
</dbReference>
<evidence type="ECO:0000313" key="4">
    <source>
        <dbReference type="EMBL" id="SET22290.1"/>
    </source>
</evidence>
<keyword evidence="5" id="KW-1185">Reference proteome</keyword>
<dbReference type="Gene3D" id="2.60.40.1640">
    <property type="entry name" value="Conserved domain protein"/>
    <property type="match status" value="1"/>
</dbReference>
<dbReference type="STRING" id="930131.SAMN05216389_10742"/>
<dbReference type="EMBL" id="FOHE01000007">
    <property type="protein sequence ID" value="SET22290.1"/>
    <property type="molecule type" value="Genomic_DNA"/>
</dbReference>
<keyword evidence="1" id="KW-1133">Transmembrane helix</keyword>
<feature type="transmembrane region" description="Helical" evidence="1">
    <location>
        <begin position="50"/>
        <end position="74"/>
    </location>
</feature>
<reference evidence="4 5" key="1">
    <citation type="submission" date="2016-10" db="EMBL/GenBank/DDBJ databases">
        <authorList>
            <person name="de Groot N.N."/>
        </authorList>
    </citation>
    <scope>NUCLEOTIDE SEQUENCE [LARGE SCALE GENOMIC DNA]</scope>
    <source>
        <strain evidence="4 5">IBRC-M 10780</strain>
    </source>
</reference>
<organism evidence="4 5">
    <name type="scientific">Oceanobacillus limi</name>
    <dbReference type="NCBI Taxonomy" id="930131"/>
    <lineage>
        <taxon>Bacteria</taxon>
        <taxon>Bacillati</taxon>
        <taxon>Bacillota</taxon>
        <taxon>Bacilli</taxon>
        <taxon>Bacillales</taxon>
        <taxon>Bacillaceae</taxon>
        <taxon>Oceanobacillus</taxon>
    </lineage>
</organism>
<evidence type="ECO:0000256" key="1">
    <source>
        <dbReference type="SAM" id="Phobius"/>
    </source>
</evidence>
<protein>
    <recommendedName>
        <fullName evidence="6">DUF4179 domain-containing protein</fullName>
    </recommendedName>
</protein>
<sequence length="362" mass="41212">MKDIYELFNDIEVHDNDKKIEVSDIEKKRVFKQLSHRIVKTKKQSKWKRALSIAIVTFGVMFSAMFGLSFTAYADDIPFLGNIFKFFSSDGNYVEYDKNAEELNLLQESNGIKISINDAIFDGKTLYITYMIETHKDLGENPWVNGMPVFGDSGMSSSQKISRIEDGKYISVMEVDHLSSFELDEINVDWRIESISTEANNQGTVFEGNWEFQFDVEAVERQNLMVNETTEKDGITFTADNISITPMSFILSYSYTATYEITNNWDNVFVTVEVKDNLGNSYKTLNGRGLGDTKILVSSIATFDKVDPNANKLILTPIIELSDNDTIGYDKNGKPIKANYRSIDSEADYKEIQLEEIIVELK</sequence>
<proteinExistence type="predicted"/>
<accession>A0A1I0CRI9</accession>
<evidence type="ECO:0000259" key="2">
    <source>
        <dbReference type="Pfam" id="PF13786"/>
    </source>
</evidence>
<keyword evidence="1" id="KW-0812">Transmembrane</keyword>
<dbReference type="Pfam" id="PF13786">
    <property type="entry name" value="DUF4179"/>
    <property type="match status" value="1"/>
</dbReference>
<dbReference type="OrthoDB" id="2541898at2"/>
<dbReference type="Proteomes" id="UP000198618">
    <property type="component" value="Unassembled WGS sequence"/>
</dbReference>
<feature type="domain" description="DUF4179" evidence="2">
    <location>
        <begin position="42"/>
        <end position="133"/>
    </location>
</feature>
<dbReference type="Gene3D" id="2.60.40.1630">
    <property type="entry name" value="bacillus anthracis domain"/>
    <property type="match status" value="1"/>
</dbReference>
<evidence type="ECO:0008006" key="6">
    <source>
        <dbReference type="Google" id="ProtNLM"/>
    </source>
</evidence>
<dbReference type="InterPro" id="IPR040680">
    <property type="entry name" value="DUF5643"/>
</dbReference>
<keyword evidence="1" id="KW-0472">Membrane</keyword>